<dbReference type="EMBL" id="GGFL01013758">
    <property type="protein sequence ID" value="MBW77936.1"/>
    <property type="molecule type" value="Transcribed_RNA"/>
</dbReference>
<protein>
    <submittedName>
        <fullName evidence="1">Putative secreted protein</fullName>
    </submittedName>
</protein>
<organism evidence="1">
    <name type="scientific">Anopheles darlingi</name>
    <name type="common">Mosquito</name>
    <dbReference type="NCBI Taxonomy" id="43151"/>
    <lineage>
        <taxon>Eukaryota</taxon>
        <taxon>Metazoa</taxon>
        <taxon>Ecdysozoa</taxon>
        <taxon>Arthropoda</taxon>
        <taxon>Hexapoda</taxon>
        <taxon>Insecta</taxon>
        <taxon>Pterygota</taxon>
        <taxon>Neoptera</taxon>
        <taxon>Endopterygota</taxon>
        <taxon>Diptera</taxon>
        <taxon>Nematocera</taxon>
        <taxon>Culicoidea</taxon>
        <taxon>Culicidae</taxon>
        <taxon>Anophelinae</taxon>
        <taxon>Anopheles</taxon>
    </lineage>
</organism>
<accession>A0A2M4DK64</accession>
<name>A0A2M4DK64_ANODA</name>
<proteinExistence type="predicted"/>
<evidence type="ECO:0000313" key="1">
    <source>
        <dbReference type="EMBL" id="MBW77936.1"/>
    </source>
</evidence>
<reference evidence="1" key="1">
    <citation type="submission" date="2018-01" db="EMBL/GenBank/DDBJ databases">
        <title>An insight into the sialome of Amazonian anophelines.</title>
        <authorList>
            <person name="Ribeiro J.M."/>
            <person name="Scarpassa V."/>
            <person name="Calvo E."/>
        </authorList>
    </citation>
    <scope>NUCLEOTIDE SEQUENCE</scope>
</reference>
<dbReference type="AlphaFoldDB" id="A0A2M4DK64"/>
<sequence>MTSKLIINKFLSLSLSFFIFLSLPFSLTHTHSNFYPLLFSLYAFNSWPSPPLRSAIPLPNGLLNAAGPSHQSTVSVSAFRVIRSLAIDLLR</sequence>